<reference evidence="2 3" key="1">
    <citation type="submission" date="2020-02" db="EMBL/GenBank/DDBJ databases">
        <title>Genome sequencing for Draconibacterium sp. strain M1.</title>
        <authorList>
            <person name="Park S.-J."/>
        </authorList>
    </citation>
    <scope>NUCLEOTIDE SEQUENCE [LARGE SCALE GENOMIC DNA]</scope>
    <source>
        <strain evidence="2 3">M1</strain>
    </source>
</reference>
<accession>A0A6C0RCF5</accession>
<sequence length="151" mass="17413">MLRLFSKIRYKLAGENKFGKYLRYTIGKIVLVPIAIILALQTNNWNENIKTGIYEKQILQTISFSLQRDSIHVERLKQRGISIETTIVNVPTFMQHGAVGTHSDYINKLKQLSNNIKFNFEKGAYWRLTSGGLEYISNDSLRTLLVSIYEV</sequence>
<organism evidence="2 3">
    <name type="scientific">Draconibacterium halophilum</name>
    <dbReference type="NCBI Taxonomy" id="2706887"/>
    <lineage>
        <taxon>Bacteria</taxon>
        <taxon>Pseudomonadati</taxon>
        <taxon>Bacteroidota</taxon>
        <taxon>Bacteroidia</taxon>
        <taxon>Marinilabiliales</taxon>
        <taxon>Prolixibacteraceae</taxon>
        <taxon>Draconibacterium</taxon>
    </lineage>
</organism>
<dbReference type="RefSeq" id="WP_163345637.1">
    <property type="nucleotide sequence ID" value="NZ_CP048409.1"/>
</dbReference>
<keyword evidence="1" id="KW-0812">Transmembrane</keyword>
<name>A0A6C0RCF5_9BACT</name>
<gene>
    <name evidence="2" type="ORF">G0Q07_08235</name>
</gene>
<proteinExistence type="predicted"/>
<dbReference type="AlphaFoldDB" id="A0A6C0RCF5"/>
<keyword evidence="1" id="KW-1133">Transmembrane helix</keyword>
<dbReference type="Proteomes" id="UP000474630">
    <property type="component" value="Chromosome"/>
</dbReference>
<dbReference type="EMBL" id="CP048409">
    <property type="protein sequence ID" value="QIA07716.1"/>
    <property type="molecule type" value="Genomic_DNA"/>
</dbReference>
<dbReference type="KEGG" id="drc:G0Q07_08235"/>
<feature type="transmembrane region" description="Helical" evidence="1">
    <location>
        <begin position="21"/>
        <end position="40"/>
    </location>
</feature>
<evidence type="ECO:0000256" key="1">
    <source>
        <dbReference type="SAM" id="Phobius"/>
    </source>
</evidence>
<evidence type="ECO:0000313" key="2">
    <source>
        <dbReference type="EMBL" id="QIA07716.1"/>
    </source>
</evidence>
<protein>
    <submittedName>
        <fullName evidence="2">Uncharacterized protein</fullName>
    </submittedName>
</protein>
<evidence type="ECO:0000313" key="3">
    <source>
        <dbReference type="Proteomes" id="UP000474630"/>
    </source>
</evidence>
<keyword evidence="3" id="KW-1185">Reference proteome</keyword>
<keyword evidence="1" id="KW-0472">Membrane</keyword>